<evidence type="ECO:0000256" key="1">
    <source>
        <dbReference type="ARBA" id="ARBA00022723"/>
    </source>
</evidence>
<evidence type="ECO:0000313" key="4">
    <source>
        <dbReference type="Proteomes" id="UP000185612"/>
    </source>
</evidence>
<dbReference type="Pfam" id="PF13378">
    <property type="entry name" value="MR_MLE_C"/>
    <property type="match status" value="1"/>
</dbReference>
<keyword evidence="4" id="KW-1185">Reference proteome</keyword>
<dbReference type="SUPFAM" id="SSF51604">
    <property type="entry name" value="Enolase C-terminal domain-like"/>
    <property type="match status" value="1"/>
</dbReference>
<dbReference type="InterPro" id="IPR036849">
    <property type="entry name" value="Enolase-like_C_sf"/>
</dbReference>
<dbReference type="InterPro" id="IPR013342">
    <property type="entry name" value="Mandelate_racemase_C"/>
</dbReference>
<dbReference type="SFLD" id="SFLDF00009">
    <property type="entry name" value="o-succinylbenzoate_synthase"/>
    <property type="match status" value="1"/>
</dbReference>
<dbReference type="InParanoid" id="A0A1Q5PZ15"/>
<dbReference type="GO" id="GO:0046872">
    <property type="term" value="F:metal ion binding"/>
    <property type="evidence" value="ECO:0007669"/>
    <property type="project" value="UniProtKB-KW"/>
</dbReference>
<dbReference type="AlphaFoldDB" id="A0A1Q5PZ15"/>
<comment type="caution">
    <text evidence="3">The sequence shown here is derived from an EMBL/GenBank/DDBJ whole genome shotgun (WGS) entry which is preliminary data.</text>
</comment>
<reference evidence="4" key="1">
    <citation type="submission" date="2016-12" db="EMBL/GenBank/DDBJ databases">
        <authorList>
            <person name="Meng X."/>
        </authorList>
    </citation>
    <scope>NUCLEOTIDE SEQUENCE [LARGE SCALE GENOMIC DNA]</scope>
    <source>
        <strain evidence="4">DSM 20732</strain>
    </source>
</reference>
<dbReference type="SFLD" id="SFLDG00180">
    <property type="entry name" value="muconate_cycloisomerase"/>
    <property type="match status" value="1"/>
</dbReference>
<name>A0A1Q5PZ15_9ACTO</name>
<dbReference type="EMBL" id="MQVS01000001">
    <property type="protein sequence ID" value="OKL52871.1"/>
    <property type="molecule type" value="Genomic_DNA"/>
</dbReference>
<accession>A0A1Q5PZ15</accession>
<dbReference type="SMART" id="SM00922">
    <property type="entry name" value="MR_MLE"/>
    <property type="match status" value="1"/>
</dbReference>
<keyword evidence="1" id="KW-0479">Metal-binding</keyword>
<dbReference type="STRING" id="52770.BSZ40_00635"/>
<dbReference type="Gene3D" id="3.20.20.120">
    <property type="entry name" value="Enolase-like C-terminal domain"/>
    <property type="match status" value="1"/>
</dbReference>
<protein>
    <submittedName>
        <fullName evidence="3">O-succinylbenzoate synthase</fullName>
    </submittedName>
</protein>
<feature type="domain" description="Mandelate racemase/muconate lactonizing enzyme C-terminal" evidence="2">
    <location>
        <begin position="90"/>
        <end position="187"/>
    </location>
</feature>
<dbReference type="NCBIfam" id="NF002782">
    <property type="entry name" value="PRK02901.1"/>
    <property type="match status" value="1"/>
</dbReference>
<dbReference type="Pfam" id="PF18374">
    <property type="entry name" value="Enolase_like_N"/>
    <property type="match status" value="1"/>
</dbReference>
<dbReference type="SFLD" id="SFLDS00001">
    <property type="entry name" value="Enolase"/>
    <property type="match status" value="1"/>
</dbReference>
<evidence type="ECO:0000313" key="3">
    <source>
        <dbReference type="EMBL" id="OKL52871.1"/>
    </source>
</evidence>
<dbReference type="FunCoup" id="A0A1Q5PZ15">
    <property type="interactions" value="54"/>
</dbReference>
<organism evidence="3 4">
    <name type="scientific">Buchananella hordeovulneris</name>
    <dbReference type="NCBI Taxonomy" id="52770"/>
    <lineage>
        <taxon>Bacteria</taxon>
        <taxon>Bacillati</taxon>
        <taxon>Actinomycetota</taxon>
        <taxon>Actinomycetes</taxon>
        <taxon>Actinomycetales</taxon>
        <taxon>Actinomycetaceae</taxon>
        <taxon>Buchananella</taxon>
    </lineage>
</organism>
<proteinExistence type="predicted"/>
<gene>
    <name evidence="3" type="ORF">BSZ40_00635</name>
</gene>
<dbReference type="Proteomes" id="UP000185612">
    <property type="component" value="Unassembled WGS sequence"/>
</dbReference>
<evidence type="ECO:0000259" key="2">
    <source>
        <dbReference type="SMART" id="SM00922"/>
    </source>
</evidence>
<dbReference type="PANTHER" id="PTHR48073:SF2">
    <property type="entry name" value="O-SUCCINYLBENZOATE SYNTHASE"/>
    <property type="match status" value="1"/>
</dbReference>
<dbReference type="PANTHER" id="PTHR48073">
    <property type="entry name" value="O-SUCCINYLBENZOATE SYNTHASE-RELATED"/>
    <property type="match status" value="1"/>
</dbReference>
<dbReference type="InterPro" id="IPR029065">
    <property type="entry name" value="Enolase_C-like"/>
</dbReference>
<sequence>MPLSPALTRHGVTAAWAYSVDLTTRFRGITTREGVLLAGPGGWGEFSPFWDYPPAECVPWWRAALAAARGELAPATHAQVPVNVTIPAVPAAAVEQIAAAHPGVAAAKVKVAEPGHCLADECARLAAVRASLPAADIRIDANGAWSVDEALDKLPPLQAAAGGLAYVEQPCRTVAELAAVRAVGICPVAADESIRRAADPHAVARAQAADYIVIKAQPLGGSLAAAALAAAVGLPAVVSSALETSVGLAQGYALACALADAEGLSSPRPAGLGTRSLLTGDVVEVPLAPRAGALHRADLPTSAQVSAGVERAARLDADLAARWSQRLAAVLAVGGQAAAASGNFPS</sequence>